<organism evidence="2 4">
    <name type="scientific">Natrialba magadii (strain ATCC 43099 / DSM 3394 / CCM 3739 / CIP 104546 / IAM 13178 / JCM 8861 / NBRC 102185 / NCIMB 2190 / MS3)</name>
    <name type="common">Natronobacterium magadii</name>
    <dbReference type="NCBI Taxonomy" id="547559"/>
    <lineage>
        <taxon>Archaea</taxon>
        <taxon>Methanobacteriati</taxon>
        <taxon>Methanobacteriota</taxon>
        <taxon>Stenosarchaea group</taxon>
        <taxon>Halobacteria</taxon>
        <taxon>Halobacteriales</taxon>
        <taxon>Natrialbaceae</taxon>
        <taxon>Natrialba</taxon>
    </lineage>
</organism>
<reference evidence="3 5" key="3">
    <citation type="journal article" date="2014" name="PLoS Genet.">
        <title>Phylogenetically driven sequencing of extremely halophilic archaea reveals strategies for static and dynamic osmo-response.</title>
        <authorList>
            <person name="Becker E.A."/>
            <person name="Seitzer P.M."/>
            <person name="Tritt A."/>
            <person name="Larsen D."/>
            <person name="Krusor M."/>
            <person name="Yao A.I."/>
            <person name="Wu D."/>
            <person name="Madern D."/>
            <person name="Eisen J.A."/>
            <person name="Darling A.E."/>
            <person name="Facciotti M.T."/>
        </authorList>
    </citation>
    <scope>NUCLEOTIDE SEQUENCE [LARGE SCALE GENOMIC DNA]</scope>
    <source>
        <strain evidence="5">ATCC 43099 / DSM 3394 / CCM 3739 / CIP 104546 / IAM 13178 / JCM 8861 / NBRC 102185 / NCIMB 2190 / MS3</strain>
        <strain evidence="3">MS-3</strain>
    </source>
</reference>
<reference evidence="4" key="1">
    <citation type="submission" date="2010-02" db="EMBL/GenBank/DDBJ databases">
        <title>Complete sequence of chromosome of Natrialba magadii ATCC 43099.</title>
        <authorList>
            <consortium name="US DOE Joint Genome Institute"/>
            <person name="Lucas S."/>
            <person name="Copeland A."/>
            <person name="Lapidus A."/>
            <person name="Cheng J.-F."/>
            <person name="Bruce D."/>
            <person name="Goodwin L."/>
            <person name="Pitluck S."/>
            <person name="Davenport K."/>
            <person name="Saunders E."/>
            <person name="Detter J.C."/>
            <person name="Han C."/>
            <person name="Tapia R."/>
            <person name="Land M."/>
            <person name="Hauser L."/>
            <person name="Kyrpides N."/>
            <person name="Mikhailova N."/>
            <person name="De Castro R.E."/>
            <person name="Maupin-Furlow J.A."/>
            <person name="Woyke T."/>
        </authorList>
    </citation>
    <scope>NUCLEOTIDE SEQUENCE [LARGE SCALE GENOMIC DNA]</scope>
    <source>
        <strain evidence="4">ATCC 43099 / DSM 3394 / CCM 3739 / CIP 104546 / IAM 13178 / JCM 8861 / NBRC 102185 / NCIMB 2190 / MS3</strain>
    </source>
</reference>
<keyword evidence="4" id="KW-1185">Reference proteome</keyword>
<keyword evidence="1" id="KW-0812">Transmembrane</keyword>
<dbReference type="Proteomes" id="UP000011543">
    <property type="component" value="Unassembled WGS sequence"/>
</dbReference>
<dbReference type="STRING" id="547559.Nmag_1580"/>
<evidence type="ECO:0000313" key="3">
    <source>
        <dbReference type="EMBL" id="ELY23194.1"/>
    </source>
</evidence>
<dbReference type="EMBL" id="CP001932">
    <property type="protein sequence ID" value="ADD05156.1"/>
    <property type="molecule type" value="Genomic_DNA"/>
</dbReference>
<evidence type="ECO:0000313" key="2">
    <source>
        <dbReference type="EMBL" id="ADD05156.1"/>
    </source>
</evidence>
<feature type="transmembrane region" description="Helical" evidence="1">
    <location>
        <begin position="19"/>
        <end position="37"/>
    </location>
</feature>
<dbReference type="PATRIC" id="fig|547559.17.peg.4033"/>
<gene>
    <name evidence="2" type="ordered locus">Nmag_1580</name>
    <name evidence="3" type="ORF">C500_20431</name>
</gene>
<dbReference type="RefSeq" id="WP_004217440.1">
    <property type="nucleotide sequence ID" value="NC_013922.1"/>
</dbReference>
<dbReference type="eggNOG" id="ENOG502N65Z">
    <property type="taxonomic scope" value="Archaea"/>
</dbReference>
<evidence type="ECO:0000313" key="4">
    <source>
        <dbReference type="Proteomes" id="UP000001879"/>
    </source>
</evidence>
<reference evidence="2 4" key="2">
    <citation type="journal article" date="2012" name="BMC Genomics">
        <title>A comparative genomics perspective on the genetic content of the alkaliphilic haloarchaeon Natrialba magadii ATCC 43099T.</title>
        <authorList>
            <person name="Siddaramappa S."/>
            <person name="Challacombe J.F."/>
            <person name="Decastro R.E."/>
            <person name="Pfeiffer F."/>
            <person name="Sastre D.E."/>
            <person name="Gimenez M.I."/>
            <person name="Paggi R.A."/>
            <person name="Detter J.C."/>
            <person name="Davenport K.W."/>
            <person name="Goodwin L.A."/>
            <person name="Kyrpides N."/>
            <person name="Tapia R."/>
            <person name="Pitluck S."/>
            <person name="Lucas S."/>
            <person name="Woyke T."/>
            <person name="Maupin-Furlow J.A."/>
        </authorList>
    </citation>
    <scope>NUCLEOTIDE SEQUENCE [LARGE SCALE GENOMIC DNA]</scope>
    <source>
        <strain evidence="2">ATCC 43099</strain>
        <strain evidence="4">ATCC 43099 / DSM 3394 / CCM 3739 / CIP 104546 / IAM 13178 / JCM 8861 / NBRC 102185 / NCIMB 2190 / MS3</strain>
    </source>
</reference>
<dbReference type="EMBL" id="AOHS01000063">
    <property type="protein sequence ID" value="ELY23194.1"/>
    <property type="molecule type" value="Genomic_DNA"/>
</dbReference>
<feature type="transmembrane region" description="Helical" evidence="1">
    <location>
        <begin position="43"/>
        <end position="65"/>
    </location>
</feature>
<dbReference type="OrthoDB" id="166012at2157"/>
<dbReference type="GeneID" id="8824414"/>
<protein>
    <submittedName>
        <fullName evidence="3">Binding-protein-dependent transport system inner membrane protein</fullName>
    </submittedName>
    <submittedName>
        <fullName evidence="2">Binding-protein-dependent transporters inner membrane component</fullName>
    </submittedName>
</protein>
<keyword evidence="1" id="KW-0472">Membrane</keyword>
<sequence>MNAFEPTPTASVDEISQWVFGRILVALVFTGYGALLARDLFGVFGTVVALCLWFYGLLFVIRILFRGIDAFLEGRADDSLR</sequence>
<reference evidence="2" key="4">
    <citation type="submission" date="2016-09" db="EMBL/GenBank/DDBJ databases">
        <authorList>
            <person name="Pfeiffer F."/>
        </authorList>
    </citation>
    <scope>NUCLEOTIDE SEQUENCE</scope>
    <source>
        <strain evidence="2">ATCC 43099</strain>
    </source>
</reference>
<dbReference type="AlphaFoldDB" id="D3SU98"/>
<dbReference type="Proteomes" id="UP000001879">
    <property type="component" value="Chromosome"/>
</dbReference>
<evidence type="ECO:0000256" key="1">
    <source>
        <dbReference type="SAM" id="Phobius"/>
    </source>
</evidence>
<accession>D3SU98</accession>
<keyword evidence="1" id="KW-1133">Transmembrane helix</keyword>
<proteinExistence type="predicted"/>
<evidence type="ECO:0000313" key="5">
    <source>
        <dbReference type="Proteomes" id="UP000011543"/>
    </source>
</evidence>
<dbReference type="HOGENOM" id="CLU_2565835_0_0_2"/>
<dbReference type="PaxDb" id="547559-Nmag_1580"/>
<dbReference type="KEGG" id="nmg:Nmag_1580"/>
<name>D3SU98_NATMM</name>